<gene>
    <name evidence="3" type="ORF">ENM70_00075</name>
    <name evidence="2" type="ORF">ENP99_01485</name>
</gene>
<reference evidence="3" key="1">
    <citation type="journal article" date="2020" name="mSystems">
        <title>Genome- and Community-Level Interaction Insights into Carbon Utilization and Element Cycling Functions of Hydrothermarchaeota in Hydrothermal Sediment.</title>
        <authorList>
            <person name="Zhou Z."/>
            <person name="Liu Y."/>
            <person name="Xu W."/>
            <person name="Pan J."/>
            <person name="Luo Z.H."/>
            <person name="Li M."/>
        </authorList>
    </citation>
    <scope>NUCLEOTIDE SEQUENCE [LARGE SCALE GENOMIC DNA]</scope>
    <source>
        <strain evidence="3">SpSt-1109</strain>
        <strain evidence="2">SpSt-27</strain>
    </source>
</reference>
<dbReference type="EMBL" id="DSLL01000010">
    <property type="protein sequence ID" value="HEH30780.1"/>
    <property type="molecule type" value="Genomic_DNA"/>
</dbReference>
<keyword evidence="1" id="KW-1133">Transmembrane helix</keyword>
<sequence length="104" mass="12314">MERQKVMRIVEEALLQYGFIILPVESVGAFIDYLRSINLLHFFRISKSERYAIVELNTLPCEYECDSQCHNHNGYRDENCYISCLYGCREERLHALISKIKSLY</sequence>
<evidence type="ECO:0000256" key="1">
    <source>
        <dbReference type="SAM" id="Phobius"/>
    </source>
</evidence>
<dbReference type="EMBL" id="DRYU01000003">
    <property type="protein sequence ID" value="HHP92023.1"/>
    <property type="molecule type" value="Genomic_DNA"/>
</dbReference>
<organism evidence="3">
    <name type="scientific">Ignisphaera aggregans</name>
    <dbReference type="NCBI Taxonomy" id="334771"/>
    <lineage>
        <taxon>Archaea</taxon>
        <taxon>Thermoproteota</taxon>
        <taxon>Thermoprotei</taxon>
        <taxon>Desulfurococcales</taxon>
        <taxon>Desulfurococcaceae</taxon>
        <taxon>Ignisphaera</taxon>
    </lineage>
</organism>
<comment type="caution">
    <text evidence="3">The sequence shown here is derived from an EMBL/GenBank/DDBJ whole genome shotgun (WGS) entry which is preliminary data.</text>
</comment>
<proteinExistence type="predicted"/>
<accession>A0A7J3YT78</accession>
<dbReference type="AlphaFoldDB" id="A0A7J3YT78"/>
<evidence type="ECO:0000313" key="3">
    <source>
        <dbReference type="EMBL" id="HHP92023.1"/>
    </source>
</evidence>
<keyword evidence="1" id="KW-0472">Membrane</keyword>
<feature type="transmembrane region" description="Helical" evidence="1">
    <location>
        <begin position="14"/>
        <end position="34"/>
    </location>
</feature>
<protein>
    <submittedName>
        <fullName evidence="3">Uncharacterized protein</fullName>
    </submittedName>
</protein>
<evidence type="ECO:0000313" key="2">
    <source>
        <dbReference type="EMBL" id="HEH30780.1"/>
    </source>
</evidence>
<name>A0A7J3YT78_9CREN</name>
<keyword evidence="1" id="KW-0812">Transmembrane</keyword>